<proteinExistence type="predicted"/>
<evidence type="ECO:0000313" key="1">
    <source>
        <dbReference type="EMBL" id="MPM16222.1"/>
    </source>
</evidence>
<name>A0A644XJ42_9ZZZZ</name>
<dbReference type="AlphaFoldDB" id="A0A644XJ42"/>
<accession>A0A644XJ42</accession>
<gene>
    <name evidence="1" type="ORF">SDC9_62599</name>
</gene>
<reference evidence="1" key="1">
    <citation type="submission" date="2019-08" db="EMBL/GenBank/DDBJ databases">
        <authorList>
            <person name="Kucharzyk K."/>
            <person name="Murdoch R.W."/>
            <person name="Higgins S."/>
            <person name="Loffler F."/>
        </authorList>
    </citation>
    <scope>NUCLEOTIDE SEQUENCE</scope>
</reference>
<sequence length="58" mass="6568">MPMRLITAATPIEMPRTVKKVLRRFDVMPSNAITAENFSLTRMEEIFPLSCISSPLTN</sequence>
<comment type="caution">
    <text evidence="1">The sequence shown here is derived from an EMBL/GenBank/DDBJ whole genome shotgun (WGS) entry which is preliminary data.</text>
</comment>
<protein>
    <submittedName>
        <fullName evidence="1">Uncharacterized protein</fullName>
    </submittedName>
</protein>
<organism evidence="1">
    <name type="scientific">bioreactor metagenome</name>
    <dbReference type="NCBI Taxonomy" id="1076179"/>
    <lineage>
        <taxon>unclassified sequences</taxon>
        <taxon>metagenomes</taxon>
        <taxon>ecological metagenomes</taxon>
    </lineage>
</organism>
<dbReference type="EMBL" id="VSSQ01002573">
    <property type="protein sequence ID" value="MPM16222.1"/>
    <property type="molecule type" value="Genomic_DNA"/>
</dbReference>